<evidence type="ECO:0000313" key="2">
    <source>
        <dbReference type="Proteomes" id="UP000054477"/>
    </source>
</evidence>
<evidence type="ECO:0000313" key="1">
    <source>
        <dbReference type="EMBL" id="KIJ96767.1"/>
    </source>
</evidence>
<dbReference type="EMBL" id="KN838711">
    <property type="protein sequence ID" value="KIJ96767.1"/>
    <property type="molecule type" value="Genomic_DNA"/>
</dbReference>
<protein>
    <recommendedName>
        <fullName evidence="3">SnoaL-like domain-containing protein</fullName>
    </recommendedName>
</protein>
<dbReference type="Proteomes" id="UP000054477">
    <property type="component" value="Unassembled WGS sequence"/>
</dbReference>
<reference evidence="1 2" key="1">
    <citation type="submission" date="2014-04" db="EMBL/GenBank/DDBJ databases">
        <authorList>
            <consortium name="DOE Joint Genome Institute"/>
            <person name="Kuo A."/>
            <person name="Kohler A."/>
            <person name="Nagy L.G."/>
            <person name="Floudas D."/>
            <person name="Copeland A."/>
            <person name="Barry K.W."/>
            <person name="Cichocki N."/>
            <person name="Veneault-Fourrey C."/>
            <person name="LaButti K."/>
            <person name="Lindquist E.A."/>
            <person name="Lipzen A."/>
            <person name="Lundell T."/>
            <person name="Morin E."/>
            <person name="Murat C."/>
            <person name="Sun H."/>
            <person name="Tunlid A."/>
            <person name="Henrissat B."/>
            <person name="Grigoriev I.V."/>
            <person name="Hibbett D.S."/>
            <person name="Martin F."/>
            <person name="Nordberg H.P."/>
            <person name="Cantor M.N."/>
            <person name="Hua S.X."/>
        </authorList>
    </citation>
    <scope>NUCLEOTIDE SEQUENCE [LARGE SCALE GENOMIC DNA]</scope>
    <source>
        <strain evidence="1 2">LaAM-08-1</strain>
    </source>
</reference>
<name>A0A0C9XKQ3_9AGAR</name>
<reference evidence="2" key="2">
    <citation type="submission" date="2015-01" db="EMBL/GenBank/DDBJ databases">
        <title>Evolutionary Origins and Diversification of the Mycorrhizal Mutualists.</title>
        <authorList>
            <consortium name="DOE Joint Genome Institute"/>
            <consortium name="Mycorrhizal Genomics Consortium"/>
            <person name="Kohler A."/>
            <person name="Kuo A."/>
            <person name="Nagy L.G."/>
            <person name="Floudas D."/>
            <person name="Copeland A."/>
            <person name="Barry K.W."/>
            <person name="Cichocki N."/>
            <person name="Veneault-Fourrey C."/>
            <person name="LaButti K."/>
            <person name="Lindquist E.A."/>
            <person name="Lipzen A."/>
            <person name="Lundell T."/>
            <person name="Morin E."/>
            <person name="Murat C."/>
            <person name="Riley R."/>
            <person name="Ohm R."/>
            <person name="Sun H."/>
            <person name="Tunlid A."/>
            <person name="Henrissat B."/>
            <person name="Grigoriev I.V."/>
            <person name="Hibbett D.S."/>
            <person name="Martin F."/>
        </authorList>
    </citation>
    <scope>NUCLEOTIDE SEQUENCE [LARGE SCALE GENOMIC DNA]</scope>
    <source>
        <strain evidence="2">LaAM-08-1</strain>
    </source>
</reference>
<accession>A0A0C9XKQ3</accession>
<dbReference type="AlphaFoldDB" id="A0A0C9XKQ3"/>
<keyword evidence="2" id="KW-1185">Reference proteome</keyword>
<proteinExistence type="predicted"/>
<gene>
    <name evidence="1" type="ORF">K443DRAFT_682074</name>
</gene>
<dbReference type="HOGENOM" id="CLU_117276_0_0_1"/>
<evidence type="ECO:0008006" key="3">
    <source>
        <dbReference type="Google" id="ProtNLM"/>
    </source>
</evidence>
<organism evidence="1 2">
    <name type="scientific">Laccaria amethystina LaAM-08-1</name>
    <dbReference type="NCBI Taxonomy" id="1095629"/>
    <lineage>
        <taxon>Eukaryota</taxon>
        <taxon>Fungi</taxon>
        <taxon>Dikarya</taxon>
        <taxon>Basidiomycota</taxon>
        <taxon>Agaricomycotina</taxon>
        <taxon>Agaricomycetes</taxon>
        <taxon>Agaricomycetidae</taxon>
        <taxon>Agaricales</taxon>
        <taxon>Agaricineae</taxon>
        <taxon>Hydnangiaceae</taxon>
        <taxon>Laccaria</taxon>
    </lineage>
</organism>
<sequence length="155" mass="17383">MANPSESVQDQLISATSAFFQALATNACSLSLLTYFSTTHLVIIQHAPASCPHPQTSRLSGLNAVRSYFDLLATNWARSKMLIRTKPCADAKAYRVVIGASVTWMWRRSGHQWDEDFTCTLEFDENYKISSFIVRTDSAPETCVMRAVDSEQHSR</sequence>
<dbReference type="OrthoDB" id="3352776at2759"/>